<keyword evidence="2" id="KW-1185">Reference proteome</keyword>
<sequence>MTVKTIIAAFGLASGLGFATAPAAAQDASEPKVNQVIVYGDQACPPSTEEEIVVCVRQEDPFRIPSALRQSESKENESWAERVTANREVGATGVGSCDTVGPEGQTGCGVKEIQQAYDEKRNSSDVEMGRLVSEARQARLAEIDETSRLEQERVEALEAEYEARRQAAEAAGQDPDAEPLPVIVAD</sequence>
<organism evidence="1 2">
    <name type="scientific">Croceicoccus naphthovorans</name>
    <dbReference type="NCBI Taxonomy" id="1348774"/>
    <lineage>
        <taxon>Bacteria</taxon>
        <taxon>Pseudomonadati</taxon>
        <taxon>Pseudomonadota</taxon>
        <taxon>Alphaproteobacteria</taxon>
        <taxon>Sphingomonadales</taxon>
        <taxon>Erythrobacteraceae</taxon>
        <taxon>Croceicoccus</taxon>
    </lineage>
</organism>
<protein>
    <submittedName>
        <fullName evidence="1">Uncharacterized protein</fullName>
    </submittedName>
</protein>
<dbReference type="AlphaFoldDB" id="A0A0G3XN14"/>
<reference evidence="1 2" key="1">
    <citation type="submission" date="2015-06" db="EMBL/GenBank/DDBJ databases">
        <authorList>
            <person name="Zeng Y."/>
            <person name="Huang Y."/>
        </authorList>
    </citation>
    <scope>NUCLEOTIDE SEQUENCE [LARGE SCALE GENOMIC DNA]</scope>
    <source>
        <strain evidence="1 2">PQ-2</strain>
    </source>
</reference>
<dbReference type="OrthoDB" id="7391233at2"/>
<dbReference type="PATRIC" id="fig|1348774.3.peg.3413"/>
<dbReference type="EMBL" id="CP011770">
    <property type="protein sequence ID" value="AKM11933.1"/>
    <property type="molecule type" value="Genomic_DNA"/>
</dbReference>
<dbReference type="Proteomes" id="UP000035287">
    <property type="component" value="Chromosome"/>
</dbReference>
<proteinExistence type="predicted"/>
<dbReference type="KEGG" id="cna:AB433_16260"/>
<dbReference type="RefSeq" id="WP_047824335.1">
    <property type="nucleotide sequence ID" value="NZ_CP011770.1"/>
</dbReference>
<accession>A0A0G3XN14</accession>
<gene>
    <name evidence="1" type="ORF">AB433_16260</name>
</gene>
<evidence type="ECO:0000313" key="1">
    <source>
        <dbReference type="EMBL" id="AKM11933.1"/>
    </source>
</evidence>
<dbReference type="STRING" id="1348774.AB433_16260"/>
<name>A0A0G3XN14_9SPHN</name>
<evidence type="ECO:0000313" key="2">
    <source>
        <dbReference type="Proteomes" id="UP000035287"/>
    </source>
</evidence>